<dbReference type="EMBL" id="CP051169">
    <property type="protein sequence ID" value="QOK97972.1"/>
    <property type="molecule type" value="Genomic_DNA"/>
</dbReference>
<protein>
    <submittedName>
        <fullName evidence="1">Uncharacterized protein</fullName>
    </submittedName>
</protein>
<dbReference type="Proteomes" id="UP000593970">
    <property type="component" value="Chromosome"/>
</dbReference>
<reference evidence="2" key="1">
    <citation type="submission" date="2020-04" db="EMBL/GenBank/DDBJ databases">
        <title>Ralstonia solanacearum UW576, UW763, UW773, and UW774.</title>
        <authorList>
            <person name="Steidl O."/>
            <person name="Truchon A."/>
            <person name="Allen C."/>
        </authorList>
    </citation>
    <scope>NUCLEOTIDE SEQUENCE [LARGE SCALE GENOMIC DNA]</scope>
    <source>
        <strain evidence="2">UW774</strain>
    </source>
</reference>
<sequence length="86" mass="10014">MSRLRSRVPAFTLGFMQTWLDADFESGKFSPRGVYEGRSTQCWRFPIVVINDEPLIDTNQRRCSRIASEALRIPMNQGLRSILKFF</sequence>
<dbReference type="AlphaFoldDB" id="A0AA92K3U5"/>
<evidence type="ECO:0000313" key="2">
    <source>
        <dbReference type="Proteomes" id="UP000593970"/>
    </source>
</evidence>
<accession>A0AA92K3U5</accession>
<gene>
    <name evidence="1" type="ORF">HF909_17050</name>
</gene>
<name>A0AA92K3U5_RALSL</name>
<proteinExistence type="predicted"/>
<organism evidence="1 2">
    <name type="scientific">Ralstonia solanacearum</name>
    <name type="common">Pseudomonas solanacearum</name>
    <dbReference type="NCBI Taxonomy" id="305"/>
    <lineage>
        <taxon>Bacteria</taxon>
        <taxon>Pseudomonadati</taxon>
        <taxon>Pseudomonadota</taxon>
        <taxon>Betaproteobacteria</taxon>
        <taxon>Burkholderiales</taxon>
        <taxon>Burkholderiaceae</taxon>
        <taxon>Ralstonia</taxon>
        <taxon>Ralstonia solanacearum species complex</taxon>
    </lineage>
</organism>
<evidence type="ECO:0000313" key="1">
    <source>
        <dbReference type="EMBL" id="QOK97972.1"/>
    </source>
</evidence>